<dbReference type="InterPro" id="IPR015943">
    <property type="entry name" value="WD40/YVTN_repeat-like_dom_sf"/>
</dbReference>
<proteinExistence type="predicted"/>
<evidence type="ECO:0000256" key="1">
    <source>
        <dbReference type="SAM" id="SignalP"/>
    </source>
</evidence>
<dbReference type="EMBL" id="JADBEK010000001">
    <property type="protein sequence ID" value="MBE1587928.1"/>
    <property type="molecule type" value="Genomic_DNA"/>
</dbReference>
<dbReference type="InterPro" id="IPR002372">
    <property type="entry name" value="PQQ_rpt_dom"/>
</dbReference>
<dbReference type="InterPro" id="IPR011042">
    <property type="entry name" value="6-blade_b-propeller_TolB-like"/>
</dbReference>
<keyword evidence="1" id="KW-0732">Signal</keyword>
<feature type="signal peptide" evidence="1">
    <location>
        <begin position="1"/>
        <end position="28"/>
    </location>
</feature>
<evidence type="ECO:0000259" key="2">
    <source>
        <dbReference type="Pfam" id="PF13360"/>
    </source>
</evidence>
<sequence>MPRVVRACLLAVLLLSMALVPASAPAGALPRARLVSLWHADVPIPREGYEHALTSRDFLLRTGRGVLAFGTDDGRPRWRYQLTTASATGWDLASGVVLIDYYRPARQASGRHELIALSSTTGRQLWRRQGTSLPPGWRRSSAPRDRSPVFAVGAAGAVKGIATGTGREVWSFRVPAGCDVSGSAARAADVVLFLACGRSPRVLLLDAATGTTLRSIPLPAGTSPDFQVADGVIAFFGDRAMTLFDDRGRAVLHHGECWPRCAVARGPGLVLTTYHSGEDDVLAATSWPDGAPLWQVKPAPEYAKLVEGGIGARAGLGGFPVVDSIEPGTGAATSYSLPLPAEVLASAGQRLYVGSVMHAAGQTARVRVTALRRVPPGTGPSLLAGVNPGRWPDACALLPAGTFSPGQPQTALYGYTLPRPVSCSYTEPGAGSFSLRVIWIADDEDEAADMVQALADVYAYRSAGIGDQAVVDGSPPSRIYFRAGPVVAAVTSSDLPIRRRLTALAGSIADRLRDAGPGVRAPATLPVAPSRRLVLSRLPGTKVTVAQDLTAPPVVTAYVLDGHPYVREKGTFTRLGTKVHALSPSGAWGARTTENHPSRGRDPVTILDTAKRSVHRIPTVEAPMGVASPVWSPDGRRLLLTATDADTITGFVIIDLATMRPRFVRVTEGDRYSGAFRWGADARTVALQSGPKTEYEDAAEGADNDLDVTFFNLDGTVNRRLGNVGKLIDGQNWVSPSGLVFATHCPGRTSQTCLWRTANGARTARIPVEPDSLVSWYGEKRLLVWHALTSEEQALAVTDFFGRPLTHLARAYGHDGLTLAAGAA</sequence>
<protein>
    <recommendedName>
        <fullName evidence="2">Pyrrolo-quinoline quinone repeat domain-containing protein</fullName>
    </recommendedName>
</protein>
<accession>A0ABR9M4T9</accession>
<comment type="caution">
    <text evidence="3">The sequence shown here is derived from an EMBL/GenBank/DDBJ whole genome shotgun (WGS) entry which is preliminary data.</text>
</comment>
<evidence type="ECO:0000313" key="4">
    <source>
        <dbReference type="Proteomes" id="UP000633509"/>
    </source>
</evidence>
<keyword evidence="4" id="KW-1185">Reference proteome</keyword>
<dbReference type="InterPro" id="IPR011047">
    <property type="entry name" value="Quinoprotein_ADH-like_sf"/>
</dbReference>
<evidence type="ECO:0000313" key="3">
    <source>
        <dbReference type="EMBL" id="MBE1587928.1"/>
    </source>
</evidence>
<feature type="chain" id="PRO_5047288702" description="Pyrrolo-quinoline quinone repeat domain-containing protein" evidence="1">
    <location>
        <begin position="29"/>
        <end position="824"/>
    </location>
</feature>
<gene>
    <name evidence="3" type="ORF">H4W80_006186</name>
</gene>
<dbReference type="InterPro" id="IPR011044">
    <property type="entry name" value="Quino_amine_DH_bsu"/>
</dbReference>
<organism evidence="3 4">
    <name type="scientific">Nonomuraea angiospora</name>
    <dbReference type="NCBI Taxonomy" id="46172"/>
    <lineage>
        <taxon>Bacteria</taxon>
        <taxon>Bacillati</taxon>
        <taxon>Actinomycetota</taxon>
        <taxon>Actinomycetes</taxon>
        <taxon>Streptosporangiales</taxon>
        <taxon>Streptosporangiaceae</taxon>
        <taxon>Nonomuraea</taxon>
    </lineage>
</organism>
<dbReference type="Gene3D" id="2.120.10.30">
    <property type="entry name" value="TolB, C-terminal domain"/>
    <property type="match status" value="1"/>
</dbReference>
<feature type="domain" description="Pyrrolo-quinoline quinone repeat" evidence="2">
    <location>
        <begin position="37"/>
        <end position="180"/>
    </location>
</feature>
<dbReference type="Gene3D" id="2.130.10.10">
    <property type="entry name" value="YVTN repeat-like/Quinoprotein amine dehydrogenase"/>
    <property type="match status" value="1"/>
</dbReference>
<dbReference type="Pfam" id="PF13360">
    <property type="entry name" value="PQQ_2"/>
    <property type="match status" value="1"/>
</dbReference>
<dbReference type="SUPFAM" id="SSF50998">
    <property type="entry name" value="Quinoprotein alcohol dehydrogenase-like"/>
    <property type="match status" value="1"/>
</dbReference>
<dbReference type="SUPFAM" id="SSF50969">
    <property type="entry name" value="YVTN repeat-like/Quinoprotein amine dehydrogenase"/>
    <property type="match status" value="1"/>
</dbReference>
<dbReference type="RefSeq" id="WP_192788238.1">
    <property type="nucleotide sequence ID" value="NZ_JADBEK010000001.1"/>
</dbReference>
<dbReference type="Proteomes" id="UP000633509">
    <property type="component" value="Unassembled WGS sequence"/>
</dbReference>
<reference evidence="3 4" key="1">
    <citation type="submission" date="2020-10" db="EMBL/GenBank/DDBJ databases">
        <title>Sequencing the genomes of 1000 actinobacteria strains.</title>
        <authorList>
            <person name="Klenk H.-P."/>
        </authorList>
    </citation>
    <scope>NUCLEOTIDE SEQUENCE [LARGE SCALE GENOMIC DNA]</scope>
    <source>
        <strain evidence="3 4">DSM 43173</strain>
    </source>
</reference>
<name>A0ABR9M4T9_9ACTN</name>